<dbReference type="PROSITE" id="PS51935">
    <property type="entry name" value="NLPC_P60"/>
    <property type="match status" value="1"/>
</dbReference>
<keyword evidence="3 9" id="KW-0378">Hydrolase</keyword>
<dbReference type="Proteomes" id="UP000224563">
    <property type="component" value="Unassembled WGS sequence"/>
</dbReference>
<dbReference type="Pfam" id="PF08239">
    <property type="entry name" value="SH3_3"/>
    <property type="match status" value="2"/>
</dbReference>
<dbReference type="Gene3D" id="3.90.1720.10">
    <property type="entry name" value="endopeptidase domain like (from Nostoc punctiforme)"/>
    <property type="match status" value="1"/>
</dbReference>
<protein>
    <submittedName>
        <fullName evidence="9">Hydrolase Nlp/P60</fullName>
    </submittedName>
</protein>
<dbReference type="SUPFAM" id="SSF50044">
    <property type="entry name" value="SH3-domain"/>
    <property type="match status" value="1"/>
</dbReference>
<comment type="caution">
    <text evidence="9">The sequence shown here is derived from an EMBL/GenBank/DDBJ whole genome shotgun (WGS) entry which is preliminary data.</text>
</comment>
<dbReference type="InterPro" id="IPR000064">
    <property type="entry name" value="NLP_P60_dom"/>
</dbReference>
<organism evidence="9 10">
    <name type="scientific">Agathobacter ruminis</name>
    <dbReference type="NCBI Taxonomy" id="1712665"/>
    <lineage>
        <taxon>Bacteria</taxon>
        <taxon>Bacillati</taxon>
        <taxon>Bacillota</taxon>
        <taxon>Clostridia</taxon>
        <taxon>Lachnospirales</taxon>
        <taxon>Lachnospiraceae</taxon>
        <taxon>Agathobacter</taxon>
    </lineage>
</organism>
<dbReference type="Gene3D" id="2.30.30.40">
    <property type="entry name" value="SH3 Domains"/>
    <property type="match status" value="2"/>
</dbReference>
<feature type="domain" description="SH3b" evidence="7">
    <location>
        <begin position="164"/>
        <end position="227"/>
    </location>
</feature>
<comment type="similarity">
    <text evidence="1">Belongs to the peptidase C40 family.</text>
</comment>
<keyword evidence="10" id="KW-1185">Reference proteome</keyword>
<feature type="region of interest" description="Disordered" evidence="5">
    <location>
        <begin position="251"/>
        <end position="286"/>
    </location>
</feature>
<evidence type="ECO:0000313" key="10">
    <source>
        <dbReference type="Proteomes" id="UP000224563"/>
    </source>
</evidence>
<dbReference type="SUPFAM" id="SSF54001">
    <property type="entry name" value="Cysteine proteinases"/>
    <property type="match status" value="1"/>
</dbReference>
<keyword evidence="2" id="KW-0645">Protease</keyword>
<feature type="chain" id="PRO_5013828006" evidence="6">
    <location>
        <begin position="28"/>
        <end position="400"/>
    </location>
</feature>
<keyword evidence="4" id="KW-0788">Thiol protease</keyword>
<feature type="compositionally biased region" description="Low complexity" evidence="5">
    <location>
        <begin position="261"/>
        <end position="274"/>
    </location>
</feature>
<dbReference type="PANTHER" id="PTHR34408:SF1">
    <property type="entry name" value="GLYCOSYL HYDROLASE FAMILY 19 DOMAIN-CONTAINING PROTEIN HI_1415"/>
    <property type="match status" value="1"/>
</dbReference>
<proteinExistence type="inferred from homology"/>
<dbReference type="PROSITE" id="PS51781">
    <property type="entry name" value="SH3B"/>
    <property type="match status" value="2"/>
</dbReference>
<dbReference type="EMBL" id="PDYG01000135">
    <property type="protein sequence ID" value="PHU36253.1"/>
    <property type="molecule type" value="Genomic_DNA"/>
</dbReference>
<dbReference type="InterPro" id="IPR036028">
    <property type="entry name" value="SH3-like_dom_sf"/>
</dbReference>
<feature type="domain" description="SH3b" evidence="7">
    <location>
        <begin position="91"/>
        <end position="155"/>
    </location>
</feature>
<sequence length="400" mass="42414">MKTRSLKVTAVLLAATMAAGSGIAALADTPTAGVTSYTASVLSTASLPTAGFASTVMQVAIDTEEEVQVASKANVSENKKEAVTTAQSEFANIAVSNVEDYVNIRSKADTDSEVVGKLYANSAATLVEEVAGGWYHITSGRCEGYIKSEYLIVGDEEAAKKISKRIAKVGVDSLRVRKKPSTDAKIVEYVDAEEELTVLDESKDGWVKVKVGEEKGYVSAEFVELHTYFKVAESKEEEKARLKKEAEAKKKAEEEARARRNSSSSNSSSSSSSSRSERSYDAPDGSDGSAVARYALQFVGNPYVYGGSSLTNGTDCSGFVMSVYAQFGVGLPHSSYSLRSCGYSVGSDLSDAKPGDILCFSGHVGIYIGGGDMVHASTSRTGIIVSSVNEGSLITIRRIF</sequence>
<accession>A0A2G3DZE6</accession>
<dbReference type="Pfam" id="PF00877">
    <property type="entry name" value="NLPC_P60"/>
    <property type="match status" value="1"/>
</dbReference>
<evidence type="ECO:0000256" key="2">
    <source>
        <dbReference type="ARBA" id="ARBA00022670"/>
    </source>
</evidence>
<evidence type="ECO:0000313" key="9">
    <source>
        <dbReference type="EMBL" id="PHU36253.1"/>
    </source>
</evidence>
<dbReference type="GO" id="GO:0006508">
    <property type="term" value="P:proteolysis"/>
    <property type="evidence" value="ECO:0007669"/>
    <property type="project" value="UniProtKB-KW"/>
</dbReference>
<evidence type="ECO:0000259" key="8">
    <source>
        <dbReference type="PROSITE" id="PS51935"/>
    </source>
</evidence>
<dbReference type="GO" id="GO:0008234">
    <property type="term" value="F:cysteine-type peptidase activity"/>
    <property type="evidence" value="ECO:0007669"/>
    <property type="project" value="UniProtKB-KW"/>
</dbReference>
<reference evidence="9 10" key="2">
    <citation type="submission" date="2017-10" db="EMBL/GenBank/DDBJ databases">
        <authorList>
            <person name="Banno H."/>
            <person name="Chua N.-H."/>
        </authorList>
    </citation>
    <scope>NUCLEOTIDE SEQUENCE [LARGE SCALE GENOMIC DNA]</scope>
    <source>
        <strain evidence="9 10">JK623</strain>
    </source>
</reference>
<dbReference type="RefSeq" id="WP_099387036.1">
    <property type="nucleotide sequence ID" value="NZ_JANSWH010000040.1"/>
</dbReference>
<gene>
    <name evidence="9" type="ORF">CSX02_13305</name>
</gene>
<evidence type="ECO:0000256" key="1">
    <source>
        <dbReference type="ARBA" id="ARBA00007074"/>
    </source>
</evidence>
<evidence type="ECO:0000256" key="4">
    <source>
        <dbReference type="ARBA" id="ARBA00022807"/>
    </source>
</evidence>
<dbReference type="PANTHER" id="PTHR34408">
    <property type="entry name" value="FAMILY PROTEIN, PUTATIVE-RELATED"/>
    <property type="match status" value="1"/>
</dbReference>
<dbReference type="SMART" id="SM00287">
    <property type="entry name" value="SH3b"/>
    <property type="match status" value="2"/>
</dbReference>
<evidence type="ECO:0000259" key="7">
    <source>
        <dbReference type="PROSITE" id="PS51781"/>
    </source>
</evidence>
<dbReference type="InterPro" id="IPR003646">
    <property type="entry name" value="SH3-like_bac-type"/>
</dbReference>
<name>A0A2G3DZE6_9FIRM</name>
<reference evidence="9 10" key="1">
    <citation type="submission" date="2017-10" db="EMBL/GenBank/DDBJ databases">
        <title>Resolving the taxonomy of Roseburia spp., Eubacterium rectale and Agathobacter spp. through phylogenomic analysis.</title>
        <authorList>
            <person name="Sheridan P.O."/>
            <person name="Walker A.W."/>
            <person name="Duncan S.H."/>
            <person name="Scott K.P."/>
            <person name="Toole P.W.O."/>
            <person name="Luis P."/>
            <person name="Flint H.J."/>
        </authorList>
    </citation>
    <scope>NUCLEOTIDE SEQUENCE [LARGE SCALE GENOMIC DNA]</scope>
    <source>
        <strain evidence="9 10">JK623</strain>
    </source>
</reference>
<evidence type="ECO:0000256" key="6">
    <source>
        <dbReference type="SAM" id="SignalP"/>
    </source>
</evidence>
<evidence type="ECO:0000256" key="5">
    <source>
        <dbReference type="SAM" id="MobiDB-lite"/>
    </source>
</evidence>
<keyword evidence="6" id="KW-0732">Signal</keyword>
<dbReference type="AlphaFoldDB" id="A0A2G3DZE6"/>
<dbReference type="InterPro" id="IPR038765">
    <property type="entry name" value="Papain-like_cys_pep_sf"/>
</dbReference>
<evidence type="ECO:0000256" key="3">
    <source>
        <dbReference type="ARBA" id="ARBA00022801"/>
    </source>
</evidence>
<feature type="domain" description="NlpC/P60" evidence="8">
    <location>
        <begin position="285"/>
        <end position="400"/>
    </location>
</feature>
<dbReference type="InterPro" id="IPR052354">
    <property type="entry name" value="Cell_Wall_Dynamics_Protein"/>
</dbReference>
<feature type="signal peptide" evidence="6">
    <location>
        <begin position="1"/>
        <end position="27"/>
    </location>
</feature>